<evidence type="ECO:0000313" key="2">
    <source>
        <dbReference type="EMBL" id="BBF23438.1"/>
    </source>
</evidence>
<evidence type="ECO:0000256" key="1">
    <source>
        <dbReference type="SAM" id="Phobius"/>
    </source>
</evidence>
<evidence type="ECO:0008006" key="4">
    <source>
        <dbReference type="Google" id="ProtNLM"/>
    </source>
</evidence>
<proteinExistence type="predicted"/>
<protein>
    <recommendedName>
        <fullName evidence="4">GP-PDE domain-containing protein</fullName>
    </recommendedName>
</protein>
<keyword evidence="1" id="KW-0472">Membrane</keyword>
<dbReference type="AlphaFoldDB" id="A0A2Z6IE19"/>
<keyword evidence="1" id="KW-0812">Transmembrane</keyword>
<dbReference type="RefSeq" id="WP_120177046.1">
    <property type="nucleotide sequence ID" value="NZ_AP018786.1"/>
</dbReference>
<keyword evidence="1" id="KW-1133">Transmembrane helix</keyword>
<accession>A0A2Z6IE19</accession>
<organism evidence="2 3">
    <name type="scientific">Sutterella megalosphaeroides</name>
    <dbReference type="NCBI Taxonomy" id="2494234"/>
    <lineage>
        <taxon>Bacteria</taxon>
        <taxon>Pseudomonadati</taxon>
        <taxon>Pseudomonadota</taxon>
        <taxon>Betaproteobacteria</taxon>
        <taxon>Burkholderiales</taxon>
        <taxon>Sutterellaceae</taxon>
        <taxon>Sutterella</taxon>
    </lineage>
</organism>
<dbReference type="KEGG" id="sutt:SUTMEG_13290"/>
<dbReference type="SUPFAM" id="SSF51695">
    <property type="entry name" value="PLC-like phosphodiesterases"/>
    <property type="match status" value="1"/>
</dbReference>
<dbReference type="Proteomes" id="UP000271003">
    <property type="component" value="Chromosome"/>
</dbReference>
<dbReference type="InterPro" id="IPR017946">
    <property type="entry name" value="PLC-like_Pdiesterase_TIM-brl"/>
</dbReference>
<dbReference type="GO" id="GO:0008081">
    <property type="term" value="F:phosphoric diester hydrolase activity"/>
    <property type="evidence" value="ECO:0007669"/>
    <property type="project" value="InterPro"/>
</dbReference>
<dbReference type="OrthoDB" id="5901192at2"/>
<gene>
    <name evidence="2" type="ORF">SUTMEG_13290</name>
</gene>
<feature type="transmembrane region" description="Helical" evidence="1">
    <location>
        <begin position="7"/>
        <end position="26"/>
    </location>
</feature>
<sequence>MRKAIRFLCRTAAAGAVLFVASFALLETKAGFTKIVDWGLYEIEPSCTLCDRLPEASAVDLIAHAGGEIDGFTYTNSREALAASLEGGFRFVELDLRRTLDNRYFAAHRVKEFNAMTGHPEQFEIPPTASDVRERTIDGKYTPILLEDLVPVFENHPERVLVTDKANRYRKLLDEFPLPDQLLVEVRNVDQYVAAKLAGVPNVAVDTADPELVRRYGIELVVVSADLPAEALKALRDTGAKVLLSTYDNCNDIPASARELASLAYVDTCSTGRVETKEADPQRI</sequence>
<name>A0A2Z6IE19_9BURK</name>
<evidence type="ECO:0000313" key="3">
    <source>
        <dbReference type="Proteomes" id="UP000271003"/>
    </source>
</evidence>
<dbReference type="Gene3D" id="3.20.20.190">
    <property type="entry name" value="Phosphatidylinositol (PI) phosphodiesterase"/>
    <property type="match status" value="1"/>
</dbReference>
<reference evidence="2 3" key="1">
    <citation type="journal article" date="2018" name="Int. J. Syst. Evol. Microbiol.">
        <title>Mesosutterella multiformis gen. nov., sp. nov., a member of the family Sutterellaceae and Sutterella megalosphaeroides sp. nov., isolated from human faeces.</title>
        <authorList>
            <person name="Sakamoto M."/>
            <person name="Ikeyama N."/>
            <person name="Kunihiro T."/>
            <person name="Iino T."/>
            <person name="Yuki M."/>
            <person name="Ohkuma M."/>
        </authorList>
    </citation>
    <scope>NUCLEOTIDE SEQUENCE [LARGE SCALE GENOMIC DNA]</scope>
    <source>
        <strain evidence="2 3">6FBBBH3</strain>
    </source>
</reference>
<keyword evidence="3" id="KW-1185">Reference proteome</keyword>
<dbReference type="GO" id="GO:0006629">
    <property type="term" value="P:lipid metabolic process"/>
    <property type="evidence" value="ECO:0007669"/>
    <property type="project" value="InterPro"/>
</dbReference>
<dbReference type="EMBL" id="AP018786">
    <property type="protein sequence ID" value="BBF23438.1"/>
    <property type="molecule type" value="Genomic_DNA"/>
</dbReference>